<keyword evidence="2" id="KW-1185">Reference proteome</keyword>
<evidence type="ECO:0000313" key="1">
    <source>
        <dbReference type="EMBL" id="MQY22610.1"/>
    </source>
</evidence>
<dbReference type="Proteomes" id="UP000438448">
    <property type="component" value="Unassembled WGS sequence"/>
</dbReference>
<proteinExistence type="predicted"/>
<protein>
    <submittedName>
        <fullName evidence="1">Uncharacterized protein</fullName>
    </submittedName>
</protein>
<dbReference type="EMBL" id="WEGK01000014">
    <property type="protein sequence ID" value="MQY22610.1"/>
    <property type="molecule type" value="Genomic_DNA"/>
</dbReference>
<evidence type="ECO:0000313" key="2">
    <source>
        <dbReference type="Proteomes" id="UP000438448"/>
    </source>
</evidence>
<comment type="caution">
    <text evidence="1">The sequence shown here is derived from an EMBL/GenBank/DDBJ whole genome shotgun (WGS) entry which is preliminary data.</text>
</comment>
<name>A0A7K0DA18_9NOCA</name>
<organism evidence="1 2">
    <name type="scientific">Nocardia macrotermitis</name>
    <dbReference type="NCBI Taxonomy" id="2585198"/>
    <lineage>
        <taxon>Bacteria</taxon>
        <taxon>Bacillati</taxon>
        <taxon>Actinomycetota</taxon>
        <taxon>Actinomycetes</taxon>
        <taxon>Mycobacteriales</taxon>
        <taxon>Nocardiaceae</taxon>
        <taxon>Nocardia</taxon>
    </lineage>
</organism>
<dbReference type="RefSeq" id="WP_153414347.1">
    <property type="nucleotide sequence ID" value="NZ_WEGK01000014.1"/>
</dbReference>
<accession>A0A7K0DA18</accession>
<dbReference type="OrthoDB" id="5175311at2"/>
<reference evidence="1 2" key="1">
    <citation type="submission" date="2019-10" db="EMBL/GenBank/DDBJ databases">
        <title>Nocardia macrotermitis sp. nov. and Nocardia aurantia sp. nov., isolated from the gut of fungus growing-termite Macrotermes natalensis.</title>
        <authorList>
            <person name="Benndorf R."/>
            <person name="Schwitalla J."/>
            <person name="Martin K."/>
            <person name="De Beer W."/>
            <person name="Kaster A.-K."/>
            <person name="Vollmers J."/>
            <person name="Poulsen M."/>
            <person name="Beemelmanns C."/>
        </authorList>
    </citation>
    <scope>NUCLEOTIDE SEQUENCE [LARGE SCALE GENOMIC DNA]</scope>
    <source>
        <strain evidence="1 2">RB20</strain>
    </source>
</reference>
<gene>
    <name evidence="1" type="ORF">NRB20_57280</name>
</gene>
<dbReference type="AlphaFoldDB" id="A0A7K0DA18"/>
<sequence>MTSATLPVAAAADARRGRYIAELLAMHERMSLRCMLDHVEPLYFQRRGDGRAVLTVRHSDLPERYQLGIYGFRLAQYLRIRLASERIAFQRSLFAEPIAAEREEIHVLSLDERSGGIVQYVSIVGTADPRPRSVRDPERTPFPCEIAHRIRLFDRIPRIAAVGTDEIWEIKRLVQRGQLPDQTLDLRLRLSLELMHGFYSTLHLLRPSVKYLVGDGEEGLAIQRLSRSLREIIVLEGTSPWLPEDDLLAPAYVERAVVKPFVAAIPEPDRLGALVTRLDEALAMDNPLAGFKHVVNHVQGTIRRIRI</sequence>